<evidence type="ECO:0000313" key="2">
    <source>
        <dbReference type="EMBL" id="ADN76248.1"/>
    </source>
</evidence>
<dbReference type="STRING" id="550540.Fbal_2045"/>
<dbReference type="KEGG" id="fbl:Fbal_2045"/>
<dbReference type="AlphaFoldDB" id="E1SUB5"/>
<dbReference type="eggNOG" id="COG3152">
    <property type="taxonomic scope" value="Bacteria"/>
</dbReference>
<reference evidence="2 3" key="1">
    <citation type="journal article" date="2010" name="Stand. Genomic Sci.">
        <title>Complete genome sequence of Ferrimonas balearica type strain (PAT).</title>
        <authorList>
            <person name="Nolan M."/>
            <person name="Sikorski J."/>
            <person name="Davenport K."/>
            <person name="Lucas S."/>
            <person name="Glavina Del Rio T."/>
            <person name="Tice H."/>
            <person name="Cheng J."/>
            <person name="Goodwin L."/>
            <person name="Pitluck S."/>
            <person name="Liolios K."/>
            <person name="Ivanova N."/>
            <person name="Mavromatis K."/>
            <person name="Ovchinnikova G."/>
            <person name="Pati A."/>
            <person name="Chen A."/>
            <person name="Palaniappan K."/>
            <person name="Land M."/>
            <person name="Hauser L."/>
            <person name="Chang Y."/>
            <person name="Jeffries C."/>
            <person name="Tapia R."/>
            <person name="Brettin T."/>
            <person name="Detter J."/>
            <person name="Han C."/>
            <person name="Yasawong M."/>
            <person name="Rohde M."/>
            <person name="Tindall B."/>
            <person name="Goker M."/>
            <person name="Woyke T."/>
            <person name="Bristow J."/>
            <person name="Eisen J."/>
            <person name="Markowitz V."/>
            <person name="Hugenholtz P."/>
            <person name="Kyrpides N."/>
            <person name="Klenk H."/>
            <person name="Lapidus A."/>
        </authorList>
    </citation>
    <scope>NUCLEOTIDE SEQUENCE [LARGE SCALE GENOMIC DNA]</scope>
    <source>
        <strain evidence="3">DSM 9799 / CCM 4581 / KCTC 23876 / PAT</strain>
    </source>
</reference>
<evidence type="ECO:0008006" key="4">
    <source>
        <dbReference type="Google" id="ProtNLM"/>
    </source>
</evidence>
<keyword evidence="3" id="KW-1185">Reference proteome</keyword>
<sequence>MPLLKSLFCNQGRDSRVRTALVGLSLVGLFLIVLALFVHASSTVRAVVAAVMALPMAAVSLASARRRLNDAGRSGPLVFAPLALWLVQAAAQAAQPYGIGAMAATALFLISMGALAALPESRQRARYAPGSEGAMGYSGPVDLSPLAETSGGARQRVEPSMDGSAPVVPQMAEREPEAAASYWDDAPSGPSLGQRLGSLAGNLMPLLREHGKVVASLSGILVLSMAALALWPKSEPVAEVAKPPVEQPVVNADAPEFQHSVTMPDTYELLMNHDGLIVKWPGDQAPRGELWSLLTAEGDRSCAEMRFNNDNRYRAVKVDVWGDDMYYAYFSPLDTPEIVFDVAMRGSFSLCGYDFSLRGSMDTLRAHPAFALYTRR</sequence>
<feature type="transmembrane region" description="Helical" evidence="1">
    <location>
        <begin position="20"/>
        <end position="38"/>
    </location>
</feature>
<evidence type="ECO:0000256" key="1">
    <source>
        <dbReference type="SAM" id="Phobius"/>
    </source>
</evidence>
<proteinExistence type="predicted"/>
<dbReference type="HOGENOM" id="CLU_036810_0_0_6"/>
<dbReference type="Proteomes" id="UP000006683">
    <property type="component" value="Chromosome"/>
</dbReference>
<keyword evidence="1" id="KW-1133">Transmembrane helix</keyword>
<evidence type="ECO:0000313" key="3">
    <source>
        <dbReference type="Proteomes" id="UP000006683"/>
    </source>
</evidence>
<dbReference type="EMBL" id="CP002209">
    <property type="protein sequence ID" value="ADN76248.1"/>
    <property type="molecule type" value="Genomic_DNA"/>
</dbReference>
<feature type="transmembrane region" description="Helical" evidence="1">
    <location>
        <begin position="97"/>
        <end position="118"/>
    </location>
</feature>
<gene>
    <name evidence="2" type="ordered locus">Fbal_2045</name>
</gene>
<name>E1SUB5_FERBD</name>
<accession>E1SUB5</accession>
<protein>
    <recommendedName>
        <fullName evidence="4">DUF805 domain-containing protein</fullName>
    </recommendedName>
</protein>
<feature type="transmembrane region" description="Helical" evidence="1">
    <location>
        <begin position="44"/>
        <end position="62"/>
    </location>
</feature>
<feature type="transmembrane region" description="Helical" evidence="1">
    <location>
        <begin position="74"/>
        <end position="91"/>
    </location>
</feature>
<keyword evidence="1" id="KW-0472">Membrane</keyword>
<organism evidence="2 3">
    <name type="scientific">Ferrimonas balearica (strain DSM 9799 / CCM 4581 / KCTC 23876 / PAT)</name>
    <dbReference type="NCBI Taxonomy" id="550540"/>
    <lineage>
        <taxon>Bacteria</taxon>
        <taxon>Pseudomonadati</taxon>
        <taxon>Pseudomonadota</taxon>
        <taxon>Gammaproteobacteria</taxon>
        <taxon>Alteromonadales</taxon>
        <taxon>Ferrimonadaceae</taxon>
        <taxon>Ferrimonas</taxon>
    </lineage>
</organism>
<keyword evidence="1" id="KW-0812">Transmembrane</keyword>